<keyword evidence="2" id="KW-0472">Membrane</keyword>
<evidence type="ECO:0000256" key="2">
    <source>
        <dbReference type="SAM" id="Phobius"/>
    </source>
</evidence>
<evidence type="ECO:0000313" key="5">
    <source>
        <dbReference type="Proteomes" id="UP000032232"/>
    </source>
</evidence>
<dbReference type="Proteomes" id="UP000032232">
    <property type="component" value="Unassembled WGS sequence"/>
</dbReference>
<evidence type="ECO:0000313" key="4">
    <source>
        <dbReference type="EMBL" id="KIT17808.1"/>
    </source>
</evidence>
<evidence type="ECO:0000259" key="3">
    <source>
        <dbReference type="Pfam" id="PF13717"/>
    </source>
</evidence>
<dbReference type="STRING" id="935700.jaqu_03970"/>
<accession>A0A0D1DCW4</accession>
<dbReference type="EMBL" id="JYFE01000013">
    <property type="protein sequence ID" value="KIT17808.1"/>
    <property type="molecule type" value="Genomic_DNA"/>
</dbReference>
<dbReference type="RefSeq" id="WP_043917262.1">
    <property type="nucleotide sequence ID" value="NZ_FZPF01000003.1"/>
</dbReference>
<dbReference type="Pfam" id="PF13717">
    <property type="entry name" value="Zn_ribbon_4"/>
    <property type="match status" value="1"/>
</dbReference>
<feature type="compositionally biased region" description="Basic and acidic residues" evidence="1">
    <location>
        <begin position="148"/>
        <end position="165"/>
    </location>
</feature>
<feature type="compositionally biased region" description="Low complexity" evidence="1">
    <location>
        <begin position="103"/>
        <end position="123"/>
    </location>
</feature>
<comment type="caution">
    <text evidence="4">The sequence shown here is derived from an EMBL/GenBank/DDBJ whole genome shotgun (WGS) entry which is preliminary data.</text>
</comment>
<keyword evidence="2" id="KW-1133">Transmembrane helix</keyword>
<reference evidence="4 5" key="1">
    <citation type="submission" date="2015-02" db="EMBL/GenBank/DDBJ databases">
        <title>Genome Sequence of Jannaschia aquimarina DSM28248, a member of the Roseobacter clade.</title>
        <authorList>
            <person name="Voget S."/>
            <person name="Daniel R."/>
        </authorList>
    </citation>
    <scope>NUCLEOTIDE SEQUENCE [LARGE SCALE GENOMIC DNA]</scope>
    <source>
        <strain evidence="4 5">GSW-M26</strain>
    </source>
</reference>
<feature type="transmembrane region" description="Helical" evidence="2">
    <location>
        <begin position="245"/>
        <end position="264"/>
    </location>
</feature>
<dbReference type="AlphaFoldDB" id="A0A0D1DCW4"/>
<dbReference type="InterPro" id="IPR011723">
    <property type="entry name" value="Znf/thioredoxin_put"/>
</dbReference>
<dbReference type="OrthoDB" id="7159357at2"/>
<organism evidence="4 5">
    <name type="scientific">Jannaschia aquimarina</name>
    <dbReference type="NCBI Taxonomy" id="935700"/>
    <lineage>
        <taxon>Bacteria</taxon>
        <taxon>Pseudomonadati</taxon>
        <taxon>Pseudomonadota</taxon>
        <taxon>Alphaproteobacteria</taxon>
        <taxon>Rhodobacterales</taxon>
        <taxon>Roseobacteraceae</taxon>
        <taxon>Jannaschia</taxon>
    </lineage>
</organism>
<dbReference type="NCBIfam" id="TIGR02098">
    <property type="entry name" value="MJ0042_CXXC"/>
    <property type="match status" value="1"/>
</dbReference>
<protein>
    <recommendedName>
        <fullName evidence="3">Zinc finger/thioredoxin putative domain-containing protein</fullName>
    </recommendedName>
</protein>
<feature type="compositionally biased region" description="Basic and acidic residues" evidence="1">
    <location>
        <begin position="88"/>
        <end position="102"/>
    </location>
</feature>
<sequence>MRLICPSCGAKYDVAADLIPPEGRDVQCSNCGGSWFQEPEPVAEEALAGADAAPPPPELEPRAPEPRASEPAQKPAAGTTDDAVLEILRQEREYESRARAAEGRGASGIPSDLPETAPDTAAPPDDDTPEERGARERARMAAAATIARSRDKTPVSDPDAPEKADPGLSEEDAAISAALAEAAQDDGQGSVEVISAASRRNLLPDIEEINETLKPDERAIEQAAAEDAAEDAAISESDGRSGFRTGFLAVLLVFIVLIGVYLAAPQLADAIPALIQPLTEYVGLVDQLRSILAGGAESLTEWLSTPS</sequence>
<gene>
    <name evidence="4" type="ORF">jaqu_03970</name>
</gene>
<dbReference type="PATRIC" id="fig|935700.4.peg.426"/>
<name>A0A0D1DCW4_9RHOB</name>
<keyword evidence="2" id="KW-0812">Transmembrane</keyword>
<keyword evidence="5" id="KW-1185">Reference proteome</keyword>
<evidence type="ECO:0000256" key="1">
    <source>
        <dbReference type="SAM" id="MobiDB-lite"/>
    </source>
</evidence>
<feature type="compositionally biased region" description="Basic and acidic residues" evidence="1">
    <location>
        <begin position="130"/>
        <end position="139"/>
    </location>
</feature>
<feature type="region of interest" description="Disordered" evidence="1">
    <location>
        <begin position="34"/>
        <end position="169"/>
    </location>
</feature>
<feature type="domain" description="Zinc finger/thioredoxin putative" evidence="3">
    <location>
        <begin position="1"/>
        <end position="36"/>
    </location>
</feature>
<feature type="compositionally biased region" description="Basic and acidic residues" evidence="1">
    <location>
        <begin position="59"/>
        <end position="68"/>
    </location>
</feature>
<proteinExistence type="predicted"/>